<reference evidence="2" key="1">
    <citation type="submission" date="2018-07" db="EMBL/GenBank/DDBJ databases">
        <title>Complete genome sequence of Sphingomonas bisphenolicum strain AO1, a bisphenol A degradative bacterium isolated from Japanese farm field.</title>
        <authorList>
            <person name="Murakami M."/>
            <person name="Koh M."/>
            <person name="Koba S."/>
            <person name="Matsumura Y."/>
        </authorList>
    </citation>
    <scope>NUCLEOTIDE SEQUENCE</scope>
    <source>
        <strain evidence="2">AO1</strain>
        <plasmid evidence="2">pBAR3</plasmid>
    </source>
</reference>
<evidence type="ECO:0000313" key="2">
    <source>
        <dbReference type="EMBL" id="BBF72569.1"/>
    </source>
</evidence>
<name>A0ABM7GAH8_9SPHN</name>
<evidence type="ECO:0000256" key="1">
    <source>
        <dbReference type="SAM" id="Phobius"/>
    </source>
</evidence>
<accession>A0ABM7GAH8</accession>
<dbReference type="EMBL" id="AP018821">
    <property type="protein sequence ID" value="BBF72569.1"/>
    <property type="molecule type" value="Genomic_DNA"/>
</dbReference>
<feature type="transmembrane region" description="Helical" evidence="1">
    <location>
        <begin position="83"/>
        <end position="104"/>
    </location>
</feature>
<organism evidence="2 3">
    <name type="scientific">Sphingomonas bisphenolicum</name>
    <dbReference type="NCBI Taxonomy" id="296544"/>
    <lineage>
        <taxon>Bacteria</taxon>
        <taxon>Pseudomonadati</taxon>
        <taxon>Pseudomonadota</taxon>
        <taxon>Alphaproteobacteria</taxon>
        <taxon>Sphingomonadales</taxon>
        <taxon>Sphingomonadaceae</taxon>
        <taxon>Sphingomonas</taxon>
    </lineage>
</organism>
<gene>
    <name evidence="2" type="ORF">SBA_pBAR3_1360</name>
</gene>
<keyword evidence="1" id="KW-1133">Transmembrane helix</keyword>
<evidence type="ECO:0000313" key="3">
    <source>
        <dbReference type="Proteomes" id="UP001059971"/>
    </source>
</evidence>
<keyword evidence="2" id="KW-0614">Plasmid</keyword>
<keyword evidence="1" id="KW-0812">Transmembrane</keyword>
<protein>
    <submittedName>
        <fullName evidence="2">Uncharacterized protein</fullName>
    </submittedName>
</protein>
<proteinExistence type="predicted"/>
<feature type="transmembrane region" description="Helical" evidence="1">
    <location>
        <begin position="25"/>
        <end position="48"/>
    </location>
</feature>
<keyword evidence="3" id="KW-1185">Reference proteome</keyword>
<geneLocation type="plasmid" evidence="2 3">
    <name>pBAR3</name>
</geneLocation>
<dbReference type="Proteomes" id="UP001059971">
    <property type="component" value="Plasmid pBAR3"/>
</dbReference>
<keyword evidence="1" id="KW-0472">Membrane</keyword>
<feature type="transmembrane region" description="Helical" evidence="1">
    <location>
        <begin position="111"/>
        <end position="135"/>
    </location>
</feature>
<sequence>MGLGVAAVAIGCARLANVHWAAWQWALVLFVAFDLGGGIVSTCLPATLRAVRPQGDPLRPLYNAALHIHPLLLTLVIPGQDWAAMFLLHGAGAAGVAAAGLMSIRHRAGLALAWCAGAIALINSVGIAPGLAWLAPTYC</sequence>